<dbReference type="GO" id="GO:0000466">
    <property type="term" value="P:maturation of 5.8S rRNA from tricistronic rRNA transcript (SSU-rRNA, 5.8S rRNA, LSU-rRNA)"/>
    <property type="evidence" value="ECO:0007669"/>
    <property type="project" value="UniProtKB-UniRule"/>
</dbReference>
<dbReference type="GO" id="GO:0000463">
    <property type="term" value="P:maturation of LSU-rRNA from tricistronic rRNA transcript (SSU-rRNA, 5.8S rRNA, LSU-rRNA)"/>
    <property type="evidence" value="ECO:0007669"/>
    <property type="project" value="UniProtKB-UniRule"/>
</dbReference>
<evidence type="ECO:0000256" key="6">
    <source>
        <dbReference type="ARBA" id="ARBA00055102"/>
    </source>
</evidence>
<dbReference type="GO" id="GO:0030687">
    <property type="term" value="C:preribosome, large subunit precursor"/>
    <property type="evidence" value="ECO:0007669"/>
    <property type="project" value="UniProtKB-UniRule"/>
</dbReference>
<feature type="compositionally biased region" description="Acidic residues" evidence="9">
    <location>
        <begin position="128"/>
        <end position="140"/>
    </location>
</feature>
<dbReference type="Gene3D" id="3.30.420.10">
    <property type="entry name" value="Ribonuclease H-like superfamily/Ribonuclease H"/>
    <property type="match status" value="1"/>
</dbReference>
<evidence type="ECO:0000256" key="5">
    <source>
        <dbReference type="ARBA" id="ARBA00023242"/>
    </source>
</evidence>
<dbReference type="EMBL" id="JAPXFL010000005">
    <property type="protein sequence ID" value="KAK9506410.1"/>
    <property type="molecule type" value="Genomic_DNA"/>
</dbReference>
<feature type="domain" description="BOP1 N-terminal" evidence="11">
    <location>
        <begin position="153"/>
        <end position="420"/>
    </location>
</feature>
<dbReference type="SUPFAM" id="SSF50978">
    <property type="entry name" value="WD40 repeat-like"/>
    <property type="match status" value="1"/>
</dbReference>
<evidence type="ECO:0000259" key="10">
    <source>
        <dbReference type="SMART" id="SM00482"/>
    </source>
</evidence>
<feature type="domain" description="DNA-directed DNA polymerase family A palm" evidence="10">
    <location>
        <begin position="935"/>
        <end position="1154"/>
    </location>
</feature>
<dbReference type="Pfam" id="PF08145">
    <property type="entry name" value="BOP1NT"/>
    <property type="match status" value="1"/>
</dbReference>
<comment type="similarity">
    <text evidence="7">Belongs to the WD repeat BOP1/ERB1 family.</text>
</comment>
<dbReference type="SMART" id="SM01035">
    <property type="entry name" value="BOP1NT"/>
    <property type="match status" value="1"/>
</dbReference>
<evidence type="ECO:0000259" key="11">
    <source>
        <dbReference type="SMART" id="SM01035"/>
    </source>
</evidence>
<feature type="compositionally biased region" description="Acidic residues" evidence="9">
    <location>
        <begin position="63"/>
        <end position="75"/>
    </location>
</feature>
<comment type="function">
    <text evidence="7">Required for maturation of ribosomal RNAs and formation of the large ribosomal subunit.</text>
</comment>
<evidence type="ECO:0000256" key="1">
    <source>
        <dbReference type="ARBA" id="ARBA00022517"/>
    </source>
</evidence>
<dbReference type="FunFam" id="2.130.10.10:FF:000061">
    <property type="entry name" value="Ribosome biogenesis protein BOP1 homolog"/>
    <property type="match status" value="1"/>
</dbReference>
<dbReference type="PANTHER" id="PTHR17605:SF0">
    <property type="entry name" value="RIBOSOME BIOGENESIS PROTEIN BOP1"/>
    <property type="match status" value="1"/>
</dbReference>
<evidence type="ECO:0000256" key="4">
    <source>
        <dbReference type="ARBA" id="ARBA00022737"/>
    </source>
</evidence>
<dbReference type="GO" id="GO:0003677">
    <property type="term" value="F:DNA binding"/>
    <property type="evidence" value="ECO:0007669"/>
    <property type="project" value="InterPro"/>
</dbReference>
<dbReference type="FunFam" id="1.10.150.20:FF:000070">
    <property type="entry name" value="DNA polymerase I, putative"/>
    <property type="match status" value="1"/>
</dbReference>
<feature type="compositionally biased region" description="Acidic residues" evidence="9">
    <location>
        <begin position="32"/>
        <end position="56"/>
    </location>
</feature>
<accession>A0AAW1D9H3</accession>
<dbReference type="InterPro" id="IPR043502">
    <property type="entry name" value="DNA/RNA_pol_sf"/>
</dbReference>
<protein>
    <recommendedName>
        <fullName evidence="7">Ribosome biogenesis protein BOP1 homolog</fullName>
    </recommendedName>
</protein>
<comment type="function">
    <text evidence="6">Component of the PeBoW complex, which is required for maturation of 28S and 5.8S ribosomal RNAs and formation of the 60S ribosome.</text>
</comment>
<dbReference type="InterPro" id="IPR015943">
    <property type="entry name" value="WD40/YVTN_repeat-like_dom_sf"/>
</dbReference>
<evidence type="ECO:0000256" key="7">
    <source>
        <dbReference type="HAMAP-Rule" id="MF_03027"/>
    </source>
</evidence>
<name>A0AAW1D9H3_9HEMI</name>
<proteinExistence type="inferred from homology"/>
<evidence type="ECO:0000256" key="3">
    <source>
        <dbReference type="ARBA" id="ARBA00022574"/>
    </source>
</evidence>
<keyword evidence="5 7" id="KW-0539">Nucleus</keyword>
<dbReference type="AlphaFoldDB" id="A0AAW1D9H3"/>
<evidence type="ECO:0000256" key="2">
    <source>
        <dbReference type="ARBA" id="ARBA00022552"/>
    </source>
</evidence>
<comment type="caution">
    <text evidence="12">The sequence shown here is derived from an EMBL/GenBank/DDBJ whole genome shotgun (WGS) entry which is preliminary data.</text>
</comment>
<dbReference type="GO" id="GO:0070545">
    <property type="term" value="C:PeBoW complex"/>
    <property type="evidence" value="ECO:0007669"/>
    <property type="project" value="TreeGrafter"/>
</dbReference>
<gene>
    <name evidence="12" type="ORF">O3M35_008360</name>
</gene>
<feature type="repeat" description="WD" evidence="8">
    <location>
        <begin position="427"/>
        <end position="468"/>
    </location>
</feature>
<dbReference type="Pfam" id="PF00476">
    <property type="entry name" value="DNA_pol_A"/>
    <property type="match status" value="1"/>
</dbReference>
<dbReference type="Gene3D" id="1.10.150.20">
    <property type="entry name" value="5' to 3' exonuclease, C-terminal subdomain"/>
    <property type="match status" value="1"/>
</dbReference>
<comment type="subcellular location">
    <subcellularLocation>
        <location evidence="7">Nucleus</location>
        <location evidence="7">Nucleolus</location>
    </subcellularLocation>
    <subcellularLocation>
        <location evidence="7">Nucleus</location>
        <location evidence="7">Nucleoplasm</location>
    </subcellularLocation>
</comment>
<dbReference type="PRINTS" id="PR00868">
    <property type="entry name" value="DNAPOLI"/>
</dbReference>
<dbReference type="Gene3D" id="2.130.10.10">
    <property type="entry name" value="YVTN repeat-like/Quinoprotein amine dehydrogenase"/>
    <property type="match status" value="1"/>
</dbReference>
<reference evidence="12 13" key="1">
    <citation type="submission" date="2022-12" db="EMBL/GenBank/DDBJ databases">
        <title>Chromosome-level genome assembly of true bugs.</title>
        <authorList>
            <person name="Ma L."/>
            <person name="Li H."/>
        </authorList>
    </citation>
    <scope>NUCLEOTIDE SEQUENCE [LARGE SCALE GENOMIC DNA]</scope>
    <source>
        <strain evidence="12">Lab_2022b</strain>
    </source>
</reference>
<dbReference type="GO" id="GO:0003887">
    <property type="term" value="F:DNA-directed DNA polymerase activity"/>
    <property type="evidence" value="ECO:0007669"/>
    <property type="project" value="InterPro"/>
</dbReference>
<keyword evidence="4" id="KW-0677">Repeat</keyword>
<dbReference type="CDD" id="cd08638">
    <property type="entry name" value="DNA_pol_A_theta"/>
    <property type="match status" value="1"/>
</dbReference>
<evidence type="ECO:0000256" key="9">
    <source>
        <dbReference type="SAM" id="MobiDB-lite"/>
    </source>
</evidence>
<dbReference type="InterPro" id="IPR012953">
    <property type="entry name" value="BOP1_N_dom"/>
</dbReference>
<dbReference type="Gene3D" id="3.30.70.370">
    <property type="match status" value="1"/>
</dbReference>
<dbReference type="GO" id="GO:0006261">
    <property type="term" value="P:DNA-templated DNA replication"/>
    <property type="evidence" value="ECO:0007669"/>
    <property type="project" value="InterPro"/>
</dbReference>
<dbReference type="PROSITE" id="PS50294">
    <property type="entry name" value="WD_REPEATS_REGION"/>
    <property type="match status" value="1"/>
</dbReference>
<dbReference type="SMART" id="SM00320">
    <property type="entry name" value="WD40"/>
    <property type="match status" value="6"/>
</dbReference>
<organism evidence="12 13">
    <name type="scientific">Rhynocoris fuscipes</name>
    <dbReference type="NCBI Taxonomy" id="488301"/>
    <lineage>
        <taxon>Eukaryota</taxon>
        <taxon>Metazoa</taxon>
        <taxon>Ecdysozoa</taxon>
        <taxon>Arthropoda</taxon>
        <taxon>Hexapoda</taxon>
        <taxon>Insecta</taxon>
        <taxon>Pterygota</taxon>
        <taxon>Neoptera</taxon>
        <taxon>Paraneoptera</taxon>
        <taxon>Hemiptera</taxon>
        <taxon>Heteroptera</taxon>
        <taxon>Panheteroptera</taxon>
        <taxon>Cimicomorpha</taxon>
        <taxon>Reduviidae</taxon>
        <taxon>Harpactorinae</taxon>
        <taxon>Harpactorini</taxon>
        <taxon>Rhynocoris</taxon>
    </lineage>
</organism>
<dbReference type="SUPFAM" id="SSF56672">
    <property type="entry name" value="DNA/RNA polymerases"/>
    <property type="match status" value="1"/>
</dbReference>
<dbReference type="PANTHER" id="PTHR17605">
    <property type="entry name" value="RIBOSOME BIOGENESIS PROTEIN BOP1 BLOCK OF PROLIFERATION 1 PROTEIN"/>
    <property type="match status" value="1"/>
</dbReference>
<dbReference type="InterPro" id="IPR019775">
    <property type="entry name" value="WD40_repeat_CS"/>
</dbReference>
<feature type="compositionally biased region" description="Basic and acidic residues" evidence="9">
    <location>
        <begin position="110"/>
        <end position="127"/>
    </location>
</feature>
<keyword evidence="1 7" id="KW-0690">Ribosome biogenesis</keyword>
<sequence>MKRRHPKSSVNIVDALGEEDEEPNLLCTINESDSDSEHEEDDNDEAVTADGSDEETQSSSSEVSDDSEGEADGSGDETQSSPSEDSDDEVGSEVSTTNSEVSPKNSNKVSIKDKDATNEQKTDLSEKDEYEEGDTSDEEDIRNTIGNIPLNWYDDHEHIGYDWDGKKIIKAEQGDQLDYFLKQMEDPNFWRTVKDSQTGQDIVLSDKDIELIKRLGAHKIPDKDYDEYAPWVEWFTSDVMEMPIRKFPEHKRSFIPSKDEMKRVSKYVYALKMGWMKSRRAIRAKKRAERTKGPQFYMLWKSDDVAEEMRRINNHIPAPKRPLPGHSESYNPPEEYLFNEREMKKWEKERKSLGEKKLHFVPQKYNSLREVPAYKRLIRERFLRCLDLYMCPRAVKMRLTIEPEDLLPQLPDPKNLQPFPTVMSLVYKGHTDMVRSIAVDITGQYLASVSDDETLKIWEVNTGRCLNTVPLGSIGRCVVWCPSTRITLVAVAADKRLLLINPKVGDNLAQTKTDRLLGMVPPEEVTKIKSERVKSAVNWEHIFSGEQYDVGIRVVIHHFKEVKQVAFHGKANYFVTVLPEGQNRAVIVHQLTRRTSQLPFTKPRGLVQAALFHPIKPRLIVATQKHVRIYDLVKQEMIQKLMSNSKWISSIAIHPGGDNLLVGTYDKKLLWFDLDLSCKPYKSLALHSQAIRGVAYHKRYPLFASTSDDQSLIVSHGMIYNDLLQNPLIVPLKRFTCHEKVNDFSVFDVKETLILPKFQFKNIQDNDDVQNVVMIWFLHNEIIKKLEHSNLYGVYTDVEMPAQFILMNMEMAGFGFNRDKAMDLWTKTEEMMRKLEKEAFLLANKKFSINSWKEFKKIKEELKIKNDFENEHPLLGVVRNWRKLNSLKSRTLSNLLMADSSDGRLYTECCTRTNTGRIVVYNPHLQHVPRDFSVGNELFSPRSTFIASKSDVLLSADFCQLELRILTHLSKDPLLTSMINSNIDVFVSIASGWFKVDCNQVNEEMRHQTKQICYGILYGMGDISLGESLGVSTTEAAEMAAKFRLSYPGVNKFIEKCVEDCRNNGYITTITGRIRKLPNINSRKRAERLQAERQAVNSTIQGSAADIAKKAMVNIERRLTNVFPQRTSLLSRSSASHLVLQLHDELIYQVAEENIAIVSNIVKNEMENTIKLSVPLPVVLKAGKSWGELKKINI</sequence>
<dbReference type="HAMAP" id="MF_03027">
    <property type="entry name" value="BOP1"/>
    <property type="match status" value="1"/>
</dbReference>
<dbReference type="PROSITE" id="PS50082">
    <property type="entry name" value="WD_REPEATS_2"/>
    <property type="match status" value="1"/>
</dbReference>
<keyword evidence="2 7" id="KW-0698">rRNA processing</keyword>
<evidence type="ECO:0000313" key="13">
    <source>
        <dbReference type="Proteomes" id="UP001461498"/>
    </source>
</evidence>
<dbReference type="InterPro" id="IPR002298">
    <property type="entry name" value="DNA_polymerase_A"/>
</dbReference>
<evidence type="ECO:0000313" key="12">
    <source>
        <dbReference type="EMBL" id="KAK9506410.1"/>
    </source>
</evidence>
<dbReference type="PROSITE" id="PS00678">
    <property type="entry name" value="WD_REPEATS_1"/>
    <property type="match status" value="1"/>
</dbReference>
<dbReference type="InterPro" id="IPR036322">
    <property type="entry name" value="WD40_repeat_dom_sf"/>
</dbReference>
<dbReference type="InterPro" id="IPR001680">
    <property type="entry name" value="WD40_rpt"/>
</dbReference>
<dbReference type="InterPro" id="IPR001098">
    <property type="entry name" value="DNA-dir_DNA_pol_A_palm_dom"/>
</dbReference>
<feature type="region of interest" description="Disordered" evidence="9">
    <location>
        <begin position="1"/>
        <end position="142"/>
    </location>
</feature>
<feature type="compositionally biased region" description="Polar residues" evidence="9">
    <location>
        <begin position="93"/>
        <end position="109"/>
    </location>
</feature>
<dbReference type="Proteomes" id="UP001461498">
    <property type="component" value="Unassembled WGS sequence"/>
</dbReference>
<dbReference type="SMART" id="SM00482">
    <property type="entry name" value="POLAc"/>
    <property type="match status" value="1"/>
</dbReference>
<dbReference type="GO" id="GO:0043021">
    <property type="term" value="F:ribonucleoprotein complex binding"/>
    <property type="evidence" value="ECO:0007669"/>
    <property type="project" value="UniProtKB-UniRule"/>
</dbReference>
<dbReference type="GO" id="GO:0005654">
    <property type="term" value="C:nucleoplasm"/>
    <property type="evidence" value="ECO:0007669"/>
    <property type="project" value="UniProtKB-SubCell"/>
</dbReference>
<dbReference type="Pfam" id="PF00400">
    <property type="entry name" value="WD40"/>
    <property type="match status" value="2"/>
</dbReference>
<dbReference type="InterPro" id="IPR036397">
    <property type="entry name" value="RNaseH_sf"/>
</dbReference>
<keyword evidence="13" id="KW-1185">Reference proteome</keyword>
<dbReference type="Gene3D" id="1.20.1060.10">
    <property type="entry name" value="Taq DNA Polymerase, Chain T, domain 4"/>
    <property type="match status" value="1"/>
</dbReference>
<keyword evidence="3 8" id="KW-0853">WD repeat</keyword>
<dbReference type="GO" id="GO:0006281">
    <property type="term" value="P:DNA repair"/>
    <property type="evidence" value="ECO:0007669"/>
    <property type="project" value="UniProtKB-ARBA"/>
</dbReference>
<dbReference type="InterPro" id="IPR028598">
    <property type="entry name" value="BOP1/Erb1"/>
</dbReference>
<evidence type="ECO:0000256" key="8">
    <source>
        <dbReference type="PROSITE-ProRule" id="PRU00221"/>
    </source>
</evidence>